<proteinExistence type="predicted"/>
<dbReference type="GO" id="GO:0003677">
    <property type="term" value="F:DNA binding"/>
    <property type="evidence" value="ECO:0007669"/>
    <property type="project" value="UniProtKB-KW"/>
</dbReference>
<reference evidence="3 6" key="2">
    <citation type="submission" date="2021-03" db="EMBL/GenBank/DDBJ databases">
        <title>Clinical course, treatment and visual outcome of an outbreak of Burkholderia contaminans endophthalmitis following cataract surgery.</title>
        <authorList>
            <person name="Lind C."/>
            <person name="Olsen K."/>
            <person name="Angelsen N.K."/>
            <person name="Krefting E.A."/>
            <person name="Fossen K."/>
            <person name="Gravningen K."/>
            <person name="Depoorter E."/>
            <person name="Vandamme P."/>
            <person name="Bertelsen G."/>
        </authorList>
    </citation>
    <scope>NUCLEOTIDE SEQUENCE [LARGE SCALE GENOMIC DNA]</scope>
    <source>
        <strain evidence="3 6">51242556</strain>
    </source>
</reference>
<dbReference type="Proteomes" id="UP001220209">
    <property type="component" value="Chromosome 2"/>
</dbReference>
<dbReference type="InterPro" id="IPR010994">
    <property type="entry name" value="RuvA_2-like"/>
</dbReference>
<evidence type="ECO:0000259" key="1">
    <source>
        <dbReference type="Pfam" id="PF14716"/>
    </source>
</evidence>
<evidence type="ECO:0000313" key="6">
    <source>
        <dbReference type="Proteomes" id="UP000664048"/>
    </source>
</evidence>
<dbReference type="GeneID" id="93189907"/>
<keyword evidence="2" id="KW-0238">DNA-binding</keyword>
<dbReference type="OrthoDB" id="9808747at2"/>
<dbReference type="Gene3D" id="1.10.150.20">
    <property type="entry name" value="5' to 3' exonuclease, C-terminal subdomain"/>
    <property type="match status" value="1"/>
</dbReference>
<dbReference type="EMBL" id="CP090641">
    <property type="protein sequence ID" value="WFN20385.1"/>
    <property type="molecule type" value="Genomic_DNA"/>
</dbReference>
<evidence type="ECO:0000313" key="2">
    <source>
        <dbReference type="EMBL" id="MBK1928412.1"/>
    </source>
</evidence>
<evidence type="ECO:0000313" key="3">
    <source>
        <dbReference type="EMBL" id="MBO1828793.1"/>
    </source>
</evidence>
<dbReference type="EMBL" id="JAENIB010000001">
    <property type="protein sequence ID" value="MBK1928412.1"/>
    <property type="molecule type" value="Genomic_DNA"/>
</dbReference>
<dbReference type="PANTHER" id="PTHR11276:SF28">
    <property type="entry name" value="DNA POLYMERASE LAMBDA"/>
    <property type="match status" value="1"/>
</dbReference>
<organism evidence="2 5">
    <name type="scientific">Burkholderia contaminans</name>
    <dbReference type="NCBI Taxonomy" id="488447"/>
    <lineage>
        <taxon>Bacteria</taxon>
        <taxon>Pseudomonadati</taxon>
        <taxon>Pseudomonadota</taxon>
        <taxon>Betaproteobacteria</taxon>
        <taxon>Burkholderiales</taxon>
        <taxon>Burkholderiaceae</taxon>
        <taxon>Burkholderia</taxon>
        <taxon>Burkholderia cepacia complex</taxon>
    </lineage>
</organism>
<dbReference type="Proteomes" id="UP000611459">
    <property type="component" value="Unassembled WGS sequence"/>
</dbReference>
<evidence type="ECO:0000313" key="7">
    <source>
        <dbReference type="Proteomes" id="UP001220209"/>
    </source>
</evidence>
<dbReference type="SUPFAM" id="SSF47781">
    <property type="entry name" value="RuvA domain 2-like"/>
    <property type="match status" value="1"/>
</dbReference>
<dbReference type="SUPFAM" id="SSF47802">
    <property type="entry name" value="DNA polymerase beta, N-terminal domain-like"/>
    <property type="match status" value="1"/>
</dbReference>
<evidence type="ECO:0000313" key="5">
    <source>
        <dbReference type="Proteomes" id="UP000611459"/>
    </source>
</evidence>
<evidence type="ECO:0000313" key="4">
    <source>
        <dbReference type="EMBL" id="WFN20385.1"/>
    </source>
</evidence>
<reference evidence="2" key="1">
    <citation type="submission" date="2021-01" db="EMBL/GenBank/DDBJ databases">
        <title>Outbreak of Burkholderia contaminns endophthalmitis traced to a clinical ventilation system.</title>
        <authorList>
            <person name="Lipuma J."/>
            <person name="Spilker T."/>
            <person name="Kratholm J."/>
        </authorList>
    </citation>
    <scope>NUCLEOTIDE SEQUENCE</scope>
    <source>
        <strain evidence="2">HI4954</strain>
    </source>
</reference>
<dbReference type="Proteomes" id="UP000664048">
    <property type="component" value="Unassembled WGS sequence"/>
</dbReference>
<dbReference type="Pfam" id="PF14520">
    <property type="entry name" value="HHH_5"/>
    <property type="match status" value="1"/>
</dbReference>
<dbReference type="GO" id="GO:0006281">
    <property type="term" value="P:DNA repair"/>
    <property type="evidence" value="ECO:0007669"/>
    <property type="project" value="InterPro"/>
</dbReference>
<dbReference type="InterPro" id="IPR010996">
    <property type="entry name" value="HHH_MUS81"/>
</dbReference>
<dbReference type="PANTHER" id="PTHR11276">
    <property type="entry name" value="DNA POLYMERASE TYPE-X FAMILY MEMBER"/>
    <property type="match status" value="1"/>
</dbReference>
<dbReference type="InterPro" id="IPR022312">
    <property type="entry name" value="DNA_pol_X"/>
</dbReference>
<feature type="domain" description="Crossover junction endonuclease MUS81-like HHH" evidence="1">
    <location>
        <begin position="11"/>
        <end position="87"/>
    </location>
</feature>
<name>A0A1E3FTW7_9BURK</name>
<dbReference type="Gene3D" id="1.10.150.110">
    <property type="entry name" value="DNA polymerase beta, N-terminal domain-like"/>
    <property type="match status" value="1"/>
</dbReference>
<sequence>MQTSASQTYEENRHIAACLREAAQRLADQGANPYRVAAYRASAETVDALDLDIRTLFESGGVDALGTLPEIGTGVAQAIAELLVTGRWRQLDRLCGDAERTSAFEAVPGIGHALALRIHDLLHIDTLEELERAARNGQLETISGVGPRRAAGIRTALDDVLSRRRRWQGHVQDASPGTEPPVELLLYIDRLYRNKAAAGVLPTPGFGQRVTAHRRPNADDYVPRPVMHMTKGGWHFTALCLHAAMRTPEASRPTDWVSLYFYDALQCEHQRTVFTETYGSLVGKRIVRGRERECRVYYAG</sequence>
<dbReference type="InterPro" id="IPR027421">
    <property type="entry name" value="DNA_pol_lamdba_lyase_dom_sf"/>
</dbReference>
<protein>
    <submittedName>
        <fullName evidence="2">DNA-binding protein</fullName>
    </submittedName>
    <submittedName>
        <fullName evidence="4">Helix-hairpin-helix domain-containing protein</fullName>
    </submittedName>
</protein>
<dbReference type="Pfam" id="PF14716">
    <property type="entry name" value="HHH_8"/>
    <property type="match status" value="1"/>
</dbReference>
<reference evidence="4 7" key="3">
    <citation type="submission" date="2021-12" db="EMBL/GenBank/DDBJ databases">
        <title>Genomic and phenotypic characterization of three Burkholderia contaminans isolates recovered from different sources.</title>
        <authorList>
            <person name="Lopez De Volder A."/>
            <person name="Fan Y."/>
            <person name="Nunvar J."/>
            <person name="Herrera T."/>
            <person name="Timp W."/>
            <person name="Degrossi J."/>
        </authorList>
    </citation>
    <scope>NUCLEOTIDE SEQUENCE [LARGE SCALE GENOMIC DNA]</scope>
    <source>
        <strain evidence="4 7">LMG 23361</strain>
    </source>
</reference>
<dbReference type="GO" id="GO:0003887">
    <property type="term" value="F:DNA-directed DNA polymerase activity"/>
    <property type="evidence" value="ECO:0007669"/>
    <property type="project" value="InterPro"/>
</dbReference>
<gene>
    <name evidence="3" type="ORF">J4M89_05285</name>
    <name evidence="2" type="ORF">JIN94_00825</name>
    <name evidence="4" type="ORF">LXE91_31200</name>
</gene>
<dbReference type="AlphaFoldDB" id="A0A1E3FTW7"/>
<keyword evidence="6" id="KW-1185">Reference proteome</keyword>
<dbReference type="RefSeq" id="WP_039357102.1">
    <property type="nucleotide sequence ID" value="NZ_AP018357.1"/>
</dbReference>
<dbReference type="EMBL" id="JAGEMX010000001">
    <property type="protein sequence ID" value="MBO1828793.1"/>
    <property type="molecule type" value="Genomic_DNA"/>
</dbReference>
<accession>A0A1E3FTW7</accession>